<evidence type="ECO:0000313" key="2">
    <source>
        <dbReference type="Proteomes" id="UP000327030"/>
    </source>
</evidence>
<protein>
    <submittedName>
        <fullName evidence="1">Uncharacterized protein</fullName>
    </submittedName>
</protein>
<name>A0A5P6VW71_PSEXY</name>
<dbReference type="OrthoDB" id="2053523at2"/>
<dbReference type="RefSeq" id="WP_151626106.1">
    <property type="nucleotide sequence ID" value="NZ_CP043030.1"/>
</dbReference>
<dbReference type="Proteomes" id="UP000327030">
    <property type="component" value="Chromosome PxyII"/>
</dbReference>
<accession>A0A5P6VW71</accession>
<proteinExistence type="predicted"/>
<evidence type="ECO:0000313" key="1">
    <source>
        <dbReference type="EMBL" id="QFJ56424.1"/>
    </source>
</evidence>
<gene>
    <name evidence="1" type="ORF">FXF36_16060</name>
</gene>
<organism evidence="1 2">
    <name type="scientific">Pseudobutyrivibrio xylanivorans</name>
    <dbReference type="NCBI Taxonomy" id="185007"/>
    <lineage>
        <taxon>Bacteria</taxon>
        <taxon>Bacillati</taxon>
        <taxon>Bacillota</taxon>
        <taxon>Clostridia</taxon>
        <taxon>Lachnospirales</taxon>
        <taxon>Lachnospiraceae</taxon>
        <taxon>Pseudobutyrivibrio</taxon>
    </lineage>
</organism>
<sequence length="78" mass="9179">MEFKRICKDFDLKLLQLDTWGMLSSEEVEYKLSKKNTLLKEYETNNISLNQFKSKVEKLTEGLDVPSKEEILSRCSML</sequence>
<dbReference type="KEGG" id="pxv:FXF36_16060"/>
<dbReference type="AlphaFoldDB" id="A0A5P6VW71"/>
<dbReference type="EMBL" id="CP043030">
    <property type="protein sequence ID" value="QFJ56424.1"/>
    <property type="molecule type" value="Genomic_DNA"/>
</dbReference>
<reference evidence="2" key="1">
    <citation type="submission" date="2019-08" db="EMBL/GenBank/DDBJ databases">
        <title>Complete Genome Sequence of the Polysaccharide-Degrading Rumen Bacterium Pseudobutyrivibrio xylanivorans MA3014.</title>
        <authorList>
            <person name="Palevich N."/>
            <person name="Maclean P.H."/>
            <person name="Kelly W.J."/>
            <person name="Leahy S.C."/>
            <person name="Rakonjac J."/>
            <person name="Attwood G.T."/>
        </authorList>
    </citation>
    <scope>NUCLEOTIDE SEQUENCE [LARGE SCALE GENOMIC DNA]</scope>
    <source>
        <strain evidence="2">MA3014</strain>
    </source>
</reference>